<keyword evidence="2" id="KW-1185">Reference proteome</keyword>
<protein>
    <submittedName>
        <fullName evidence="1">Uncharacterized protein</fullName>
    </submittedName>
</protein>
<evidence type="ECO:0000313" key="2">
    <source>
        <dbReference type="Proteomes" id="UP000252415"/>
    </source>
</evidence>
<gene>
    <name evidence="1" type="ORF">DFP97_112130</name>
</gene>
<proteinExistence type="predicted"/>
<organism evidence="1 2">
    <name type="scientific">Paenibacillus prosopidis</name>
    <dbReference type="NCBI Taxonomy" id="630520"/>
    <lineage>
        <taxon>Bacteria</taxon>
        <taxon>Bacillati</taxon>
        <taxon>Bacillota</taxon>
        <taxon>Bacilli</taxon>
        <taxon>Bacillales</taxon>
        <taxon>Paenibacillaceae</taxon>
        <taxon>Paenibacillus</taxon>
    </lineage>
</organism>
<dbReference type="Proteomes" id="UP000252415">
    <property type="component" value="Unassembled WGS sequence"/>
</dbReference>
<sequence>MGYFKKTKEEALSYARERAQRLGSDQVIMEVDGGFRVGSEKKMYFFYPKSLFWHVRTIY</sequence>
<dbReference type="AlphaFoldDB" id="A0A368VUH0"/>
<dbReference type="EMBL" id="QPJD01000012">
    <property type="protein sequence ID" value="RCW44266.1"/>
    <property type="molecule type" value="Genomic_DNA"/>
</dbReference>
<reference evidence="1 2" key="1">
    <citation type="submission" date="2018-07" db="EMBL/GenBank/DDBJ databases">
        <title>Genomic Encyclopedia of Type Strains, Phase III (KMG-III): the genomes of soil and plant-associated and newly described type strains.</title>
        <authorList>
            <person name="Whitman W."/>
        </authorList>
    </citation>
    <scope>NUCLEOTIDE SEQUENCE [LARGE SCALE GENOMIC DNA]</scope>
    <source>
        <strain evidence="1 2">CECT 7506</strain>
    </source>
</reference>
<evidence type="ECO:0000313" key="1">
    <source>
        <dbReference type="EMBL" id="RCW44266.1"/>
    </source>
</evidence>
<comment type="caution">
    <text evidence="1">The sequence shown here is derived from an EMBL/GenBank/DDBJ whole genome shotgun (WGS) entry which is preliminary data.</text>
</comment>
<name>A0A368VUH0_9BACL</name>
<accession>A0A368VUH0</accession>
<dbReference type="RefSeq" id="WP_181873588.1">
    <property type="nucleotide sequence ID" value="NZ_QPJD01000012.1"/>
</dbReference>